<evidence type="ECO:0000256" key="1">
    <source>
        <dbReference type="SAM" id="MobiDB-lite"/>
    </source>
</evidence>
<dbReference type="Proteomes" id="UP000236743">
    <property type="component" value="Unassembled WGS sequence"/>
</dbReference>
<accession>A0A1H5XG05</accession>
<organism evidence="2 3">
    <name type="scientific">Bosea lathyri</name>
    <dbReference type="NCBI Taxonomy" id="1036778"/>
    <lineage>
        <taxon>Bacteria</taxon>
        <taxon>Pseudomonadati</taxon>
        <taxon>Pseudomonadota</taxon>
        <taxon>Alphaproteobacteria</taxon>
        <taxon>Hyphomicrobiales</taxon>
        <taxon>Boseaceae</taxon>
        <taxon>Bosea</taxon>
    </lineage>
</organism>
<name>A0A1H5XG05_9HYPH</name>
<dbReference type="AlphaFoldDB" id="A0A1H5XG05"/>
<evidence type="ECO:0000313" key="3">
    <source>
        <dbReference type="Proteomes" id="UP000236743"/>
    </source>
</evidence>
<proteinExistence type="predicted"/>
<reference evidence="2 3" key="1">
    <citation type="submission" date="2016-10" db="EMBL/GenBank/DDBJ databases">
        <authorList>
            <person name="de Groot N.N."/>
        </authorList>
    </citation>
    <scope>NUCLEOTIDE SEQUENCE [LARGE SCALE GENOMIC DNA]</scope>
    <source>
        <strain evidence="2 3">DSM 26656</strain>
    </source>
</reference>
<protein>
    <submittedName>
        <fullName evidence="2">Uncharacterized protein</fullName>
    </submittedName>
</protein>
<feature type="compositionally biased region" description="Basic and acidic residues" evidence="1">
    <location>
        <begin position="39"/>
        <end position="51"/>
    </location>
</feature>
<dbReference type="RefSeq" id="WP_103872087.1">
    <property type="nucleotide sequence ID" value="NZ_FNUY01000003.1"/>
</dbReference>
<keyword evidence="3" id="KW-1185">Reference proteome</keyword>
<gene>
    <name evidence="2" type="ORF">SAMN04488115_103232</name>
</gene>
<dbReference type="EMBL" id="FNUY01000003">
    <property type="protein sequence ID" value="SEG10691.1"/>
    <property type="molecule type" value="Genomic_DNA"/>
</dbReference>
<feature type="region of interest" description="Disordered" evidence="1">
    <location>
        <begin position="38"/>
        <end position="80"/>
    </location>
</feature>
<dbReference type="OrthoDB" id="8163161at2"/>
<sequence>MITNKTEYEAIAARARALSDAQEGSPAGEELATLVSELRQWDEAHKGEQSHGPEPVEGLNRPDDMSISGLPGNLGKLKKD</sequence>
<evidence type="ECO:0000313" key="2">
    <source>
        <dbReference type="EMBL" id="SEG10691.1"/>
    </source>
</evidence>